<name>A0ABV7IC31_9RHOB</name>
<dbReference type="InterPro" id="IPR007460">
    <property type="entry name" value="BrnT_toxin"/>
</dbReference>
<dbReference type="RefSeq" id="WP_207100916.1">
    <property type="nucleotide sequence ID" value="NZ_JAFNAW010000003.1"/>
</dbReference>
<gene>
    <name evidence="1" type="ORF">ACFOD7_02475</name>
</gene>
<dbReference type="Gene3D" id="3.10.450.530">
    <property type="entry name" value="Ribonuclease toxin, BrnT, of type II toxin-antitoxin system"/>
    <property type="match status" value="1"/>
</dbReference>
<reference evidence="2" key="1">
    <citation type="journal article" date="2019" name="Int. J. Syst. Evol. Microbiol.">
        <title>The Global Catalogue of Microorganisms (GCM) 10K type strain sequencing project: providing services to taxonomists for standard genome sequencing and annotation.</title>
        <authorList>
            <consortium name="The Broad Institute Genomics Platform"/>
            <consortium name="The Broad Institute Genome Sequencing Center for Infectious Disease"/>
            <person name="Wu L."/>
            <person name="Ma J."/>
        </authorList>
    </citation>
    <scope>NUCLEOTIDE SEQUENCE [LARGE SCALE GENOMIC DNA]</scope>
    <source>
        <strain evidence="2">KCTC 52239</strain>
    </source>
</reference>
<evidence type="ECO:0000313" key="1">
    <source>
        <dbReference type="EMBL" id="MFC3166910.1"/>
    </source>
</evidence>
<dbReference type="EMBL" id="JBHRTE010000010">
    <property type="protein sequence ID" value="MFC3166910.1"/>
    <property type="molecule type" value="Genomic_DNA"/>
</dbReference>
<proteinExistence type="predicted"/>
<dbReference type="Proteomes" id="UP001595557">
    <property type="component" value="Unassembled WGS sequence"/>
</dbReference>
<protein>
    <submittedName>
        <fullName evidence="1">BrnT family toxin</fullName>
    </submittedName>
</protein>
<dbReference type="Pfam" id="PF04365">
    <property type="entry name" value="BrnT_toxin"/>
    <property type="match status" value="1"/>
</dbReference>
<dbReference type="InterPro" id="IPR038573">
    <property type="entry name" value="BrnT_sf"/>
</dbReference>
<organism evidence="1 2">
    <name type="scientific">Paracoccus fontiphilus</name>
    <dbReference type="NCBI Taxonomy" id="1815556"/>
    <lineage>
        <taxon>Bacteria</taxon>
        <taxon>Pseudomonadati</taxon>
        <taxon>Pseudomonadota</taxon>
        <taxon>Alphaproteobacteria</taxon>
        <taxon>Rhodobacterales</taxon>
        <taxon>Paracoccaceae</taxon>
        <taxon>Paracoccus</taxon>
    </lineage>
</organism>
<accession>A0ABV7IC31</accession>
<evidence type="ECO:0000313" key="2">
    <source>
        <dbReference type="Proteomes" id="UP001595557"/>
    </source>
</evidence>
<keyword evidence="2" id="KW-1185">Reference proteome</keyword>
<comment type="caution">
    <text evidence="1">The sequence shown here is derived from an EMBL/GenBank/DDBJ whole genome shotgun (WGS) entry which is preliminary data.</text>
</comment>
<sequence>MEIEYDEAKRQANIKKHGVDLLFGALIFEGPTFEVPSPRNGEDRVLAVGLVDGEVFVTVYVKRGNAIRLISTRKGGRRDRQRYEEALSG</sequence>